<name>A0A6S6WLM1_9GAMM</name>
<organism evidence="4 5">
    <name type="scientific">Pseudidiomarina piscicola</name>
    <dbReference type="NCBI Taxonomy" id="2614830"/>
    <lineage>
        <taxon>Bacteria</taxon>
        <taxon>Pseudomonadati</taxon>
        <taxon>Pseudomonadota</taxon>
        <taxon>Gammaproteobacteria</taxon>
        <taxon>Alteromonadales</taxon>
        <taxon>Idiomarinaceae</taxon>
        <taxon>Pseudidiomarina</taxon>
    </lineage>
</organism>
<dbReference type="GO" id="GO:0030234">
    <property type="term" value="F:enzyme regulator activity"/>
    <property type="evidence" value="ECO:0007669"/>
    <property type="project" value="TreeGrafter"/>
</dbReference>
<keyword evidence="3" id="KW-0732">Signal</keyword>
<dbReference type="SUPFAM" id="SSF53822">
    <property type="entry name" value="Periplasmic binding protein-like I"/>
    <property type="match status" value="1"/>
</dbReference>
<keyword evidence="5" id="KW-1185">Reference proteome</keyword>
<evidence type="ECO:0000256" key="1">
    <source>
        <dbReference type="ARBA" id="ARBA00023136"/>
    </source>
</evidence>
<dbReference type="GO" id="GO:0009252">
    <property type="term" value="P:peptidoglycan biosynthetic process"/>
    <property type="evidence" value="ECO:0007669"/>
    <property type="project" value="TreeGrafter"/>
</dbReference>
<dbReference type="Pfam" id="PF04348">
    <property type="entry name" value="LppC"/>
    <property type="match status" value="1"/>
</dbReference>
<evidence type="ECO:0000256" key="2">
    <source>
        <dbReference type="SAM" id="MobiDB-lite"/>
    </source>
</evidence>
<feature type="region of interest" description="Disordered" evidence="2">
    <location>
        <begin position="28"/>
        <end position="50"/>
    </location>
</feature>
<feature type="chain" id="PRO_5028822087" evidence="3">
    <location>
        <begin position="27"/>
        <end position="615"/>
    </location>
</feature>
<dbReference type="GO" id="GO:0031241">
    <property type="term" value="C:periplasmic side of cell outer membrane"/>
    <property type="evidence" value="ECO:0007669"/>
    <property type="project" value="TreeGrafter"/>
</dbReference>
<dbReference type="PROSITE" id="PS51257">
    <property type="entry name" value="PROKAR_LIPOPROTEIN"/>
    <property type="match status" value="1"/>
</dbReference>
<feature type="compositionally biased region" description="Low complexity" evidence="2">
    <location>
        <begin position="28"/>
        <end position="42"/>
    </location>
</feature>
<dbReference type="CDD" id="cd06339">
    <property type="entry name" value="PBP1_YraM_LppC_lipoprotein-like"/>
    <property type="match status" value="1"/>
</dbReference>
<dbReference type="Gene3D" id="3.40.50.2300">
    <property type="match status" value="2"/>
</dbReference>
<dbReference type="PANTHER" id="PTHR38038:SF1">
    <property type="entry name" value="PENICILLIN-BINDING PROTEIN ACTIVATOR LPOA"/>
    <property type="match status" value="1"/>
</dbReference>
<protein>
    <submittedName>
        <fullName evidence="4">Penicillin-binding protein activator LpoA</fullName>
    </submittedName>
</protein>
<dbReference type="Proteomes" id="UP000481517">
    <property type="component" value="Unassembled WGS sequence"/>
</dbReference>
<proteinExistence type="predicted"/>
<gene>
    <name evidence="4" type="primary">lpoA</name>
    <name evidence="4" type="ORF">PSI9734_01394</name>
</gene>
<evidence type="ECO:0000256" key="3">
    <source>
        <dbReference type="SAM" id="SignalP"/>
    </source>
</evidence>
<dbReference type="InterPro" id="IPR007443">
    <property type="entry name" value="LpoA"/>
</dbReference>
<dbReference type="AlphaFoldDB" id="A0A6S6WLM1"/>
<evidence type="ECO:0000313" key="5">
    <source>
        <dbReference type="Proteomes" id="UP000481517"/>
    </source>
</evidence>
<dbReference type="EMBL" id="CADCXY010000003">
    <property type="protein sequence ID" value="CAB0150979.1"/>
    <property type="molecule type" value="Genomic_DNA"/>
</dbReference>
<keyword evidence="1" id="KW-0472">Membrane</keyword>
<evidence type="ECO:0000313" key="4">
    <source>
        <dbReference type="EMBL" id="CAB0150979.1"/>
    </source>
</evidence>
<dbReference type="PANTHER" id="PTHR38038">
    <property type="entry name" value="PENICILLIN-BINDING PROTEIN ACTIVATOR LPOA"/>
    <property type="match status" value="1"/>
</dbReference>
<sequence length="615" mass="68260">MKLVNLAIVPKKLTLCIVVCSLVACASPTPQSEQQTPTTEASGPSFSDATDTSAKSLEQLLAGLDDYDDERAQRQYLLNQVELLQQQSQWQTSALLLSELERVQLPPRERQRAALAKAQWLASEGLYQDAQELLEPVLSASSQLRTKQQVTLFTFARDLAKQLAQPQRAAQLQLQLMALAEQGDRASVTRSWDYLIGATQPDQLTARGAIAKSWLALLQAVHQQLNAADTSAIQGWQMRHSSHPAYELATTLDTQLKQATKQRHALVLLPLSGAYAEQGQAVLDGMVMALESTPEFTITVRDSASFEYANLAEELQRIQADTLIGPLLKDSLSKVDHSALAATNTQWFALNTVEQLSAEPDLWYALAPEMEIKQVAEALAQRGVRHPLILAADSNRGQQAIDTFSTYFRAQQPQGTIETGLYRTTEDMKTIVQEKLGVAASEARIWQVKITAGKILVDAEARSRADIDAIFLPSTIEQTRLLKPFIDVNIAPFMDPIPVFATSASHIRSDQLSENDLDNVRFTEIPWLLPDHPNYTRLTELLQLRKHWSYNHARLAAFGHDAMQLAHHNTAMELVPGYSLVGLTGELSRAADSIQRELHWARYSGHRVQPASLDN</sequence>
<dbReference type="InterPro" id="IPR028082">
    <property type="entry name" value="Peripla_BP_I"/>
</dbReference>
<reference evidence="4 5" key="1">
    <citation type="submission" date="2020-02" db="EMBL/GenBank/DDBJ databases">
        <authorList>
            <person name="Rodrigo-Torres L."/>
            <person name="Arahal R. D."/>
            <person name="Lucena T."/>
        </authorList>
    </citation>
    <scope>NUCLEOTIDE SEQUENCE [LARGE SCALE GENOMIC DNA]</scope>
    <source>
        <strain evidence="4 5">CECT 9734</strain>
    </source>
</reference>
<feature type="signal peptide" evidence="3">
    <location>
        <begin position="1"/>
        <end position="26"/>
    </location>
</feature>
<accession>A0A6S6WLM1</accession>